<evidence type="ECO:0000256" key="6">
    <source>
        <dbReference type="ARBA" id="ARBA00023004"/>
    </source>
</evidence>
<evidence type="ECO:0000313" key="13">
    <source>
        <dbReference type="EMBL" id="MDJ1158919.1"/>
    </source>
</evidence>
<keyword evidence="5 10" id="KW-0378">Hydrolase</keyword>
<comment type="function">
    <text evidence="10">DNA repair enzyme that has both DNA N-glycosylase activity and AP-lyase activity. The DNA N-glycosylase activity releases various damaged pyrimidines from DNA by cleaving the N-glycosidic bond, leaving an AP (apurinic/apyrimidinic) site. The AP-lyase activity cleaves the phosphodiester bond 3' to the AP site by a beta-elimination, leaving a 3'-terminal unsaturated sugar and a product with a terminal 5'-phosphate.</text>
</comment>
<keyword evidence="13" id="KW-0255">Endonuclease</keyword>
<dbReference type="InterPro" id="IPR000445">
    <property type="entry name" value="HhH_motif"/>
</dbReference>
<name>A0ABT7AJC5_9HYPH</name>
<evidence type="ECO:0000256" key="5">
    <source>
        <dbReference type="ARBA" id="ARBA00022801"/>
    </source>
</evidence>
<evidence type="ECO:0000256" key="11">
    <source>
        <dbReference type="SAM" id="MobiDB-lite"/>
    </source>
</evidence>
<dbReference type="GO" id="GO:0004519">
    <property type="term" value="F:endonuclease activity"/>
    <property type="evidence" value="ECO:0007669"/>
    <property type="project" value="UniProtKB-KW"/>
</dbReference>
<evidence type="ECO:0000259" key="12">
    <source>
        <dbReference type="SMART" id="SM00478"/>
    </source>
</evidence>
<evidence type="ECO:0000256" key="2">
    <source>
        <dbReference type="ARBA" id="ARBA00022485"/>
    </source>
</evidence>
<gene>
    <name evidence="10 13" type="primary">nth</name>
    <name evidence="13" type="ORF">QNA08_11800</name>
</gene>
<feature type="region of interest" description="Disordered" evidence="11">
    <location>
        <begin position="1"/>
        <end position="38"/>
    </location>
</feature>
<dbReference type="Gene3D" id="1.10.340.30">
    <property type="entry name" value="Hypothetical protein, domain 2"/>
    <property type="match status" value="1"/>
</dbReference>
<dbReference type="Pfam" id="PF00633">
    <property type="entry name" value="HHH"/>
    <property type="match status" value="1"/>
</dbReference>
<protein>
    <recommendedName>
        <fullName evidence="10">Endonuclease III</fullName>
        <ecNumber evidence="10">4.2.99.18</ecNumber>
    </recommendedName>
    <alternativeName>
        <fullName evidence="10">DNA-(apurinic or apyrimidinic site) lyase</fullName>
    </alternativeName>
</protein>
<dbReference type="Gene3D" id="1.10.1670.10">
    <property type="entry name" value="Helix-hairpin-Helix base-excision DNA repair enzymes (C-terminal)"/>
    <property type="match status" value="1"/>
</dbReference>
<dbReference type="SUPFAM" id="SSF48150">
    <property type="entry name" value="DNA-glycosylase"/>
    <property type="match status" value="1"/>
</dbReference>
<keyword evidence="9 10" id="KW-0326">Glycosidase</keyword>
<evidence type="ECO:0000256" key="10">
    <source>
        <dbReference type="HAMAP-Rule" id="MF_00942"/>
    </source>
</evidence>
<accession>A0ABT7AJC5</accession>
<evidence type="ECO:0000256" key="4">
    <source>
        <dbReference type="ARBA" id="ARBA00022763"/>
    </source>
</evidence>
<evidence type="ECO:0000256" key="1">
    <source>
        <dbReference type="ARBA" id="ARBA00008343"/>
    </source>
</evidence>
<dbReference type="RefSeq" id="WP_283740908.1">
    <property type="nucleotide sequence ID" value="NZ_JASJEV010000006.1"/>
</dbReference>
<reference evidence="13 14" key="1">
    <citation type="submission" date="2023-05" db="EMBL/GenBank/DDBJ databases">
        <title>Chelatococcus sp. nov., a moderately thermophilic bacterium isolated from hot spring microbial mat.</title>
        <authorList>
            <person name="Hu C.-J."/>
            <person name="Li W.-J."/>
        </authorList>
    </citation>
    <scope>NUCLEOTIDE SEQUENCE [LARGE SCALE GENOMIC DNA]</scope>
    <source>
        <strain evidence="13 14">SYSU G07232</strain>
    </source>
</reference>
<keyword evidence="8 10" id="KW-0234">DNA repair</keyword>
<dbReference type="InterPro" id="IPR023170">
    <property type="entry name" value="HhH_base_excis_C"/>
</dbReference>
<evidence type="ECO:0000256" key="8">
    <source>
        <dbReference type="ARBA" id="ARBA00023204"/>
    </source>
</evidence>
<dbReference type="EMBL" id="JASJEV010000006">
    <property type="protein sequence ID" value="MDJ1158919.1"/>
    <property type="molecule type" value="Genomic_DNA"/>
</dbReference>
<sequence length="248" mass="27016">MNATSGRRAAPKASAGAGSAGRKAAARKTRAPGGGPSVADAATVAEVFRRFHAANPEPRGELEYVNPYTLLVAVALSAQATDVGVNKATRALFAVADTPQKMLALGEERLRDYIKTIGLYRNKARNVIAMSRQLVERYGGEVPRSRAALEELPGVGRKTANVVLNIAFGEHTIAVDTHLFRVANRIPLAPGKTPLEVELGLERIVPEQYRRHAHHWLILHGRYVCKARRPECPRCLIADLCRFEGKTV</sequence>
<dbReference type="Proteomes" id="UP001321492">
    <property type="component" value="Unassembled WGS sequence"/>
</dbReference>
<feature type="binding site" evidence="10">
    <location>
        <position position="225"/>
    </location>
    <ligand>
        <name>[4Fe-4S] cluster</name>
        <dbReference type="ChEBI" id="CHEBI:49883"/>
    </ligand>
</feature>
<keyword evidence="10" id="KW-0238">DNA-binding</keyword>
<comment type="cofactor">
    <cofactor evidence="10">
        <name>[4Fe-4S] cluster</name>
        <dbReference type="ChEBI" id="CHEBI:49883"/>
    </cofactor>
    <text evidence="10">Binds 1 [4Fe-4S] cluster.</text>
</comment>
<dbReference type="InterPro" id="IPR003265">
    <property type="entry name" value="HhH-GPD_domain"/>
</dbReference>
<organism evidence="13 14">
    <name type="scientific">Chelatococcus albus</name>
    <dbReference type="NCBI Taxonomy" id="3047466"/>
    <lineage>
        <taxon>Bacteria</taxon>
        <taxon>Pseudomonadati</taxon>
        <taxon>Pseudomonadota</taxon>
        <taxon>Alphaproteobacteria</taxon>
        <taxon>Hyphomicrobiales</taxon>
        <taxon>Chelatococcaceae</taxon>
        <taxon>Chelatococcus</taxon>
    </lineage>
</organism>
<feature type="compositionally biased region" description="Low complexity" evidence="11">
    <location>
        <begin position="1"/>
        <end position="23"/>
    </location>
</feature>
<feature type="domain" description="HhH-GPD" evidence="12">
    <location>
        <begin position="76"/>
        <end position="223"/>
    </location>
</feature>
<dbReference type="EC" id="4.2.99.18" evidence="10"/>
<dbReference type="InterPro" id="IPR011257">
    <property type="entry name" value="DNA_glycosylase"/>
</dbReference>
<feature type="binding site" evidence="10">
    <location>
        <position position="235"/>
    </location>
    <ligand>
        <name>[4Fe-4S] cluster</name>
        <dbReference type="ChEBI" id="CHEBI:49883"/>
    </ligand>
</feature>
<dbReference type="PROSITE" id="PS01155">
    <property type="entry name" value="ENDONUCLEASE_III_2"/>
    <property type="match status" value="1"/>
</dbReference>
<keyword evidence="4 10" id="KW-0227">DNA damage</keyword>
<dbReference type="PANTHER" id="PTHR10359">
    <property type="entry name" value="A/G-SPECIFIC ADENINE GLYCOSYLASE/ENDONUCLEASE III"/>
    <property type="match status" value="1"/>
</dbReference>
<keyword evidence="7 10" id="KW-0411">Iron-sulfur</keyword>
<comment type="catalytic activity">
    <reaction evidence="10">
        <text>2'-deoxyribonucleotide-(2'-deoxyribose 5'-phosphate)-2'-deoxyribonucleotide-DNA = a 3'-end 2'-deoxyribonucleotide-(2,3-dehydro-2,3-deoxyribose 5'-phosphate)-DNA + a 5'-end 5'-phospho-2'-deoxyribonucleoside-DNA + H(+)</text>
        <dbReference type="Rhea" id="RHEA:66592"/>
        <dbReference type="Rhea" id="RHEA-COMP:13180"/>
        <dbReference type="Rhea" id="RHEA-COMP:16897"/>
        <dbReference type="Rhea" id="RHEA-COMP:17067"/>
        <dbReference type="ChEBI" id="CHEBI:15378"/>
        <dbReference type="ChEBI" id="CHEBI:136412"/>
        <dbReference type="ChEBI" id="CHEBI:157695"/>
        <dbReference type="ChEBI" id="CHEBI:167181"/>
        <dbReference type="EC" id="4.2.99.18"/>
    </reaction>
</comment>
<dbReference type="PANTHER" id="PTHR10359:SF18">
    <property type="entry name" value="ENDONUCLEASE III"/>
    <property type="match status" value="1"/>
</dbReference>
<dbReference type="HAMAP" id="MF_00942">
    <property type="entry name" value="Nth"/>
    <property type="match status" value="1"/>
</dbReference>
<keyword evidence="13" id="KW-0540">Nuclease</keyword>
<dbReference type="InterPro" id="IPR004036">
    <property type="entry name" value="Endonuclease-III-like_CS2"/>
</dbReference>
<proteinExistence type="inferred from homology"/>
<dbReference type="InterPro" id="IPR005759">
    <property type="entry name" value="Nth"/>
</dbReference>
<evidence type="ECO:0000313" key="14">
    <source>
        <dbReference type="Proteomes" id="UP001321492"/>
    </source>
</evidence>
<feature type="binding site" evidence="10">
    <location>
        <position position="241"/>
    </location>
    <ligand>
        <name>[4Fe-4S] cluster</name>
        <dbReference type="ChEBI" id="CHEBI:49883"/>
    </ligand>
</feature>
<comment type="caution">
    <text evidence="13">The sequence shown here is derived from an EMBL/GenBank/DDBJ whole genome shotgun (WGS) entry which is preliminary data.</text>
</comment>
<dbReference type="NCBIfam" id="TIGR01083">
    <property type="entry name" value="nth"/>
    <property type="match status" value="1"/>
</dbReference>
<keyword evidence="10" id="KW-0456">Lyase</keyword>
<keyword evidence="6 10" id="KW-0408">Iron</keyword>
<evidence type="ECO:0000256" key="9">
    <source>
        <dbReference type="ARBA" id="ARBA00023295"/>
    </source>
</evidence>
<dbReference type="Pfam" id="PF00730">
    <property type="entry name" value="HhH-GPD"/>
    <property type="match status" value="1"/>
</dbReference>
<dbReference type="CDD" id="cd00056">
    <property type="entry name" value="ENDO3c"/>
    <property type="match status" value="1"/>
</dbReference>
<evidence type="ECO:0000256" key="3">
    <source>
        <dbReference type="ARBA" id="ARBA00022723"/>
    </source>
</evidence>
<dbReference type="SMART" id="SM00478">
    <property type="entry name" value="ENDO3c"/>
    <property type="match status" value="1"/>
</dbReference>
<feature type="binding site" evidence="10">
    <location>
        <position position="232"/>
    </location>
    <ligand>
        <name>[4Fe-4S] cluster</name>
        <dbReference type="ChEBI" id="CHEBI:49883"/>
    </ligand>
</feature>
<evidence type="ECO:0000256" key="7">
    <source>
        <dbReference type="ARBA" id="ARBA00023014"/>
    </source>
</evidence>
<keyword evidence="14" id="KW-1185">Reference proteome</keyword>
<comment type="similarity">
    <text evidence="1 10">Belongs to the Nth/MutY family.</text>
</comment>
<keyword evidence="3 10" id="KW-0479">Metal-binding</keyword>
<keyword evidence="2 10" id="KW-0004">4Fe-4S</keyword>